<reference evidence="2 3" key="1">
    <citation type="submission" date="2019-08" db="EMBL/GenBank/DDBJ databases">
        <authorList>
            <person name="Dhanesh K."/>
            <person name="Kumar G."/>
            <person name="Sasikala C."/>
            <person name="Venkata Ramana C."/>
        </authorList>
    </citation>
    <scope>NUCLEOTIDE SEQUENCE [LARGE SCALE GENOMIC DNA]</scope>
    <source>
        <strain evidence="2 3">JC645</strain>
    </source>
</reference>
<dbReference type="Gene3D" id="2.60.40.1190">
    <property type="match status" value="1"/>
</dbReference>
<name>A0A5M6D6Z2_9BACT</name>
<dbReference type="CDD" id="cd15482">
    <property type="entry name" value="Sialidase_non-viral"/>
    <property type="match status" value="1"/>
</dbReference>
<comment type="caution">
    <text evidence="2">The sequence shown here is derived from an EMBL/GenBank/DDBJ whole genome shotgun (WGS) entry which is preliminary data.</text>
</comment>
<accession>A0A5M6D6Z2</accession>
<proteinExistence type="predicted"/>
<dbReference type="SUPFAM" id="SSF49344">
    <property type="entry name" value="CBD9-like"/>
    <property type="match status" value="1"/>
</dbReference>
<dbReference type="RefSeq" id="WP_150078000.1">
    <property type="nucleotide sequence ID" value="NZ_VWOX01000011.1"/>
</dbReference>
<keyword evidence="3" id="KW-1185">Reference proteome</keyword>
<dbReference type="Proteomes" id="UP000324479">
    <property type="component" value="Unassembled WGS sequence"/>
</dbReference>
<evidence type="ECO:0000313" key="3">
    <source>
        <dbReference type="Proteomes" id="UP000324479"/>
    </source>
</evidence>
<dbReference type="InterPro" id="IPR015943">
    <property type="entry name" value="WD40/YVTN_repeat-like_dom_sf"/>
</dbReference>
<dbReference type="EMBL" id="VWOX01000011">
    <property type="protein sequence ID" value="KAA5540955.1"/>
    <property type="molecule type" value="Genomic_DNA"/>
</dbReference>
<dbReference type="AlphaFoldDB" id="A0A5M6D6Z2"/>
<organism evidence="2 3">
    <name type="scientific">Roseiconus nitratireducens</name>
    <dbReference type="NCBI Taxonomy" id="2605748"/>
    <lineage>
        <taxon>Bacteria</taxon>
        <taxon>Pseudomonadati</taxon>
        <taxon>Planctomycetota</taxon>
        <taxon>Planctomycetia</taxon>
        <taxon>Pirellulales</taxon>
        <taxon>Pirellulaceae</taxon>
        <taxon>Roseiconus</taxon>
    </lineage>
</organism>
<feature type="compositionally biased region" description="Low complexity" evidence="1">
    <location>
        <begin position="200"/>
        <end position="211"/>
    </location>
</feature>
<evidence type="ECO:0000256" key="1">
    <source>
        <dbReference type="SAM" id="MobiDB-lite"/>
    </source>
</evidence>
<protein>
    <recommendedName>
        <fullName evidence="4">Photosynthesis system II assembly factor Ycf48/Hcf136-like domain-containing protein</fullName>
    </recommendedName>
</protein>
<sequence length="984" mass="105307">MTDQMIPGSRCWQIAVVCATICGACALPGSGIWAQVSVAPGVPLVSPTTGNATNPSPLRPLPTMGATGMRPLVPSQGATPAALVSPPYCDSDNLRESATLRAIRFWDRDLGIAVGDHGCILVTRDGGLTWARSESGLECRLDDAICVDREHFVAIGGGYDPVTGISRGAVVVSADGGRTWHRAGDSDLPRLWTIDEGRGEAAAGGNEPGNASQIQEPGVQTREPGVQIREPGVLYAYGNRDPVTGAVCFQSSDRGRTWQTVSGGESLSDPAPTEKRLDAQRAAAWSKVTGVPVALRTSCRLDAQTLLCAGDHGVVVRSEDAGKTWRVVRGPESKTAVLFVSGDVANVPWSLIGRESLEGRLRTAVLVGRSEAWAGDMPLGTVGDPLQLAAAAAMKLGAASLDAYPAPGSDDCDGVLRQWIQVNHPAVLVIDARLPQPLRTALLQHAVAGGTAKVIEYSFTSPGETMLHHGALLAESGVLAGDFDADAQLAVWSASAGRRSRGIEGEVNLSTRYGSEGRRSRPGLCDGVRLDSGHRLPPRSTKATRRRLQIVQGRLKQQTVIAQLLDHRISEQRFVDALALCLDQTSRDDQFRTAWEISGRVSAARSQTAAWEELAQRFPGSSASGLAKLYADARASSSEWRRTPELGVGQRQTVERLQQEHPVAAQINTERSSGSSIDADAELSPAGGGHAAIVSPFQSPLASPDQPSSSGVVQASAAMPMVAKPLKGFQPRWRTEPEERALDLAWQMHPVNLWVADAIARHELSQQSPEGETSTGLSADLRRVAQRPSRWSALLRATSPQVAVAARTLQPPRLDGVLDDPCWRPRSAAAAVTRASTPVTVQVAYDDRFVYLALVVSASTFTAPDAASPDVGRRDADLISADRMSIGVDLDRDLLTAYQLEFTRDGRTRDSLDGHLHWNPTWYVATERRGDQVITELAVEQDNVGLAIAAGSQWLIEAGVIPADLQQRSIRLPDPMTRVRIDFR</sequence>
<feature type="region of interest" description="Disordered" evidence="1">
    <location>
        <begin position="668"/>
        <end position="690"/>
    </location>
</feature>
<gene>
    <name evidence="2" type="ORF">FYK55_18780</name>
</gene>
<feature type="region of interest" description="Disordered" evidence="1">
    <location>
        <begin position="199"/>
        <end position="219"/>
    </location>
</feature>
<dbReference type="SUPFAM" id="SSF110296">
    <property type="entry name" value="Oligoxyloglucan reducing end-specific cellobiohydrolase"/>
    <property type="match status" value="1"/>
</dbReference>
<feature type="region of interest" description="Disordered" evidence="1">
    <location>
        <begin position="514"/>
        <end position="543"/>
    </location>
</feature>
<dbReference type="Gene3D" id="2.130.10.10">
    <property type="entry name" value="YVTN repeat-like/Quinoprotein amine dehydrogenase"/>
    <property type="match status" value="2"/>
</dbReference>
<evidence type="ECO:0008006" key="4">
    <source>
        <dbReference type="Google" id="ProtNLM"/>
    </source>
</evidence>
<evidence type="ECO:0000313" key="2">
    <source>
        <dbReference type="EMBL" id="KAA5540955.1"/>
    </source>
</evidence>